<dbReference type="EMBL" id="OMOD01000155">
    <property type="protein sequence ID" value="SPF45487.1"/>
    <property type="molecule type" value="Genomic_DNA"/>
</dbReference>
<sequence length="46" mass="5458">MVDHPDYGSAWRQRDYNVVTSPEFKKAMADNHVILVKWKDLQKLLN</sequence>
<protein>
    <submittedName>
        <fullName evidence="1">Uncharacterized protein</fullName>
    </submittedName>
</protein>
<name>A0A2U3L0W2_9BACT</name>
<reference evidence="2" key="1">
    <citation type="submission" date="2018-02" db="EMBL/GenBank/DDBJ databases">
        <authorList>
            <person name="Hausmann B."/>
        </authorList>
    </citation>
    <scope>NUCLEOTIDE SEQUENCE [LARGE SCALE GENOMIC DNA]</scope>
    <source>
        <strain evidence="2">Peat soil MAG SbA1</strain>
    </source>
</reference>
<evidence type="ECO:0000313" key="2">
    <source>
        <dbReference type="Proteomes" id="UP000238701"/>
    </source>
</evidence>
<gene>
    <name evidence="1" type="ORF">SBA1_60041</name>
</gene>
<evidence type="ECO:0000313" key="1">
    <source>
        <dbReference type="EMBL" id="SPF45487.1"/>
    </source>
</evidence>
<dbReference type="Gene3D" id="3.20.20.370">
    <property type="entry name" value="Glycoside hydrolase/deacetylase"/>
    <property type="match status" value="1"/>
</dbReference>
<proteinExistence type="predicted"/>
<dbReference type="AlphaFoldDB" id="A0A2U3L0W2"/>
<accession>A0A2U3L0W2</accession>
<dbReference type="Proteomes" id="UP000238701">
    <property type="component" value="Unassembled WGS sequence"/>
</dbReference>
<organism evidence="1 2">
    <name type="scientific">Candidatus Sulfotelmatobacter kueseliae</name>
    <dbReference type="NCBI Taxonomy" id="2042962"/>
    <lineage>
        <taxon>Bacteria</taxon>
        <taxon>Pseudomonadati</taxon>
        <taxon>Acidobacteriota</taxon>
        <taxon>Terriglobia</taxon>
        <taxon>Terriglobales</taxon>
        <taxon>Candidatus Korobacteraceae</taxon>
        <taxon>Candidatus Sulfotelmatobacter</taxon>
    </lineage>
</organism>